<dbReference type="OrthoDB" id="3824300at2"/>
<dbReference type="SUPFAM" id="SSF69118">
    <property type="entry name" value="AhpD-like"/>
    <property type="match status" value="1"/>
</dbReference>
<organism evidence="2 3">
    <name type="scientific">Pelagibacterium luteolum</name>
    <dbReference type="NCBI Taxonomy" id="440168"/>
    <lineage>
        <taxon>Bacteria</taxon>
        <taxon>Pseudomonadati</taxon>
        <taxon>Pseudomonadota</taxon>
        <taxon>Alphaproteobacteria</taxon>
        <taxon>Hyphomicrobiales</taxon>
        <taxon>Devosiaceae</taxon>
        <taxon>Pelagibacterium</taxon>
    </lineage>
</organism>
<evidence type="ECO:0000313" key="3">
    <source>
        <dbReference type="Proteomes" id="UP000199495"/>
    </source>
</evidence>
<feature type="domain" description="Carboxymuconolactone decarboxylase-like" evidence="1">
    <location>
        <begin position="32"/>
        <end position="97"/>
    </location>
</feature>
<evidence type="ECO:0000259" key="1">
    <source>
        <dbReference type="Pfam" id="PF02627"/>
    </source>
</evidence>
<dbReference type="Gene3D" id="1.20.1290.10">
    <property type="entry name" value="AhpD-like"/>
    <property type="match status" value="1"/>
</dbReference>
<evidence type="ECO:0000313" key="2">
    <source>
        <dbReference type="EMBL" id="SDH11375.1"/>
    </source>
</evidence>
<dbReference type="Proteomes" id="UP000199495">
    <property type="component" value="Unassembled WGS sequence"/>
</dbReference>
<protein>
    <submittedName>
        <fullName evidence="2">Uncharacterized conserved protein YurZ, alkylhydroperoxidase/carboxymuconolactone decarboxylase family</fullName>
    </submittedName>
</protein>
<dbReference type="InterPro" id="IPR003779">
    <property type="entry name" value="CMD-like"/>
</dbReference>
<dbReference type="RefSeq" id="WP_090599308.1">
    <property type="nucleotide sequence ID" value="NZ_FNCS01000022.1"/>
</dbReference>
<keyword evidence="2" id="KW-0560">Oxidoreductase</keyword>
<proteinExistence type="predicted"/>
<dbReference type="EMBL" id="FNCS01000022">
    <property type="protein sequence ID" value="SDH11375.1"/>
    <property type="molecule type" value="Genomic_DNA"/>
</dbReference>
<dbReference type="STRING" id="440168.SAMN04487974_12221"/>
<dbReference type="GO" id="GO:0051920">
    <property type="term" value="F:peroxiredoxin activity"/>
    <property type="evidence" value="ECO:0007669"/>
    <property type="project" value="InterPro"/>
</dbReference>
<gene>
    <name evidence="2" type="ORF">SAMN04487974_12221</name>
</gene>
<dbReference type="PANTHER" id="PTHR33930">
    <property type="entry name" value="ALKYL HYDROPEROXIDE REDUCTASE AHPD"/>
    <property type="match status" value="1"/>
</dbReference>
<dbReference type="InterPro" id="IPR029032">
    <property type="entry name" value="AhpD-like"/>
</dbReference>
<name>A0A1G7ZRS5_9HYPH</name>
<accession>A0A1G7ZRS5</accession>
<sequence>MAGSKENYPKTDEHRKSGDWNNLWDTFREIDPDFLEAYLNFRSVPQARGPLPNKVKELILIAVNASTTHMYEPGVRRHIQNALKVGATREEIVECLQLSSLIGIHAFNVGVPILVEEIGKNAD</sequence>
<dbReference type="AlphaFoldDB" id="A0A1G7ZRS5"/>
<keyword evidence="3" id="KW-1185">Reference proteome</keyword>
<keyword evidence="2" id="KW-0575">Peroxidase</keyword>
<dbReference type="Pfam" id="PF02627">
    <property type="entry name" value="CMD"/>
    <property type="match status" value="1"/>
</dbReference>
<reference evidence="2 3" key="1">
    <citation type="submission" date="2016-10" db="EMBL/GenBank/DDBJ databases">
        <authorList>
            <person name="de Groot N.N."/>
        </authorList>
    </citation>
    <scope>NUCLEOTIDE SEQUENCE [LARGE SCALE GENOMIC DNA]</scope>
    <source>
        <strain evidence="2 3">CGMCC 1.10267</strain>
    </source>
</reference>
<dbReference type="PANTHER" id="PTHR33930:SF2">
    <property type="entry name" value="BLR3452 PROTEIN"/>
    <property type="match status" value="1"/>
</dbReference>